<dbReference type="SUPFAM" id="SSF51735">
    <property type="entry name" value="NAD(P)-binding Rossmann-fold domains"/>
    <property type="match status" value="1"/>
</dbReference>
<accession>A0A917R4M2</accession>
<dbReference type="Gene3D" id="3.40.50.720">
    <property type="entry name" value="NAD(P)-binding Rossmann-like Domain"/>
    <property type="match status" value="1"/>
</dbReference>
<evidence type="ECO:0000256" key="4">
    <source>
        <dbReference type="ARBA" id="ARBA00023002"/>
    </source>
</evidence>
<organism evidence="7 8">
    <name type="scientific">Nocardia jinanensis</name>
    <dbReference type="NCBI Taxonomy" id="382504"/>
    <lineage>
        <taxon>Bacteria</taxon>
        <taxon>Bacillati</taxon>
        <taxon>Actinomycetota</taxon>
        <taxon>Actinomycetes</taxon>
        <taxon>Mycobacteriales</taxon>
        <taxon>Nocardiaceae</taxon>
        <taxon>Nocardia</taxon>
    </lineage>
</organism>
<dbReference type="PANTHER" id="PTHR42879">
    <property type="entry name" value="3-OXOACYL-(ACYL-CARRIER-PROTEIN) REDUCTASE"/>
    <property type="match status" value="1"/>
</dbReference>
<dbReference type="FunFam" id="3.40.50.720:FF:000084">
    <property type="entry name" value="Short-chain dehydrogenase reductase"/>
    <property type="match status" value="1"/>
</dbReference>
<keyword evidence="8" id="KW-1185">Reference proteome</keyword>
<dbReference type="RefSeq" id="WP_063916163.1">
    <property type="nucleotide sequence ID" value="NZ_BMMH01000001.1"/>
</dbReference>
<comment type="subcellular location">
    <subcellularLocation>
        <location evidence="1">Secreted</location>
        <location evidence="1">Cell wall</location>
    </subcellularLocation>
</comment>
<keyword evidence="3" id="KW-0134">Cell wall</keyword>
<evidence type="ECO:0000256" key="1">
    <source>
        <dbReference type="ARBA" id="ARBA00004191"/>
    </source>
</evidence>
<dbReference type="PRINTS" id="PR00080">
    <property type="entry name" value="SDRFAMILY"/>
</dbReference>
<sequence>MDLRLAGRAYYVTGGSRGIGRAIAELLLAEGASVATCARGAAGLGELRAALSSEHRDRLLTQTVDVADAAALGRAVGTAADRFGRLDGVVANAGAGVSGGVLTTPDTEWQDQFRVKVMSVLNLVTPAVLALQRSDAGRVVVVNGVTAHAPEASMAAVSAARAAVANLTRSLAVELAPSGVLVNAISLGAIVTDRQRARYDASGAAEPFADWCVSEATRRGVLIGRLGTPREVAPVAALLLSPLCSYVTGSSVDVSGGSGGRT</sequence>
<comment type="caution">
    <text evidence="7">The sequence shown here is derived from an EMBL/GenBank/DDBJ whole genome shotgun (WGS) entry which is preliminary data.</text>
</comment>
<dbReference type="AlphaFoldDB" id="A0A917R4M2"/>
<keyword evidence="3" id="KW-0964">Secreted</keyword>
<dbReference type="Proteomes" id="UP000638263">
    <property type="component" value="Unassembled WGS sequence"/>
</dbReference>
<evidence type="ECO:0000256" key="5">
    <source>
        <dbReference type="ARBA" id="ARBA00040781"/>
    </source>
</evidence>
<evidence type="ECO:0000256" key="6">
    <source>
        <dbReference type="ARBA" id="ARBA00047400"/>
    </source>
</evidence>
<comment type="similarity">
    <text evidence="2">Belongs to the short-chain dehydrogenases/reductases (SDR) family.</text>
</comment>
<dbReference type="InterPro" id="IPR036291">
    <property type="entry name" value="NAD(P)-bd_dom_sf"/>
</dbReference>
<keyword evidence="4" id="KW-0560">Oxidoreductase</keyword>
<proteinExistence type="inferred from homology"/>
<dbReference type="PRINTS" id="PR00081">
    <property type="entry name" value="GDHRDH"/>
</dbReference>
<reference evidence="7" key="2">
    <citation type="submission" date="2020-09" db="EMBL/GenBank/DDBJ databases">
        <authorList>
            <person name="Sun Q."/>
            <person name="Zhou Y."/>
        </authorList>
    </citation>
    <scope>NUCLEOTIDE SEQUENCE</scope>
    <source>
        <strain evidence="7">CGMCC 4.3508</strain>
    </source>
</reference>
<name>A0A917R4M2_9NOCA</name>
<dbReference type="InterPro" id="IPR002347">
    <property type="entry name" value="SDR_fam"/>
</dbReference>
<evidence type="ECO:0000256" key="2">
    <source>
        <dbReference type="ARBA" id="ARBA00006484"/>
    </source>
</evidence>
<evidence type="ECO:0000313" key="7">
    <source>
        <dbReference type="EMBL" id="GGK90078.1"/>
    </source>
</evidence>
<reference evidence="7" key="1">
    <citation type="journal article" date="2014" name="Int. J. Syst. Evol. Microbiol.">
        <title>Complete genome sequence of Corynebacterium casei LMG S-19264T (=DSM 44701T), isolated from a smear-ripened cheese.</title>
        <authorList>
            <consortium name="US DOE Joint Genome Institute (JGI-PGF)"/>
            <person name="Walter F."/>
            <person name="Albersmeier A."/>
            <person name="Kalinowski J."/>
            <person name="Ruckert C."/>
        </authorList>
    </citation>
    <scope>NUCLEOTIDE SEQUENCE</scope>
    <source>
        <strain evidence="7">CGMCC 4.3508</strain>
    </source>
</reference>
<evidence type="ECO:0000256" key="3">
    <source>
        <dbReference type="ARBA" id="ARBA00022512"/>
    </source>
</evidence>
<protein>
    <recommendedName>
        <fullName evidence="5">3-oxoacyl-[acyl-carrier-protein] reductase MabA</fullName>
    </recommendedName>
</protein>
<dbReference type="GO" id="GO:0004316">
    <property type="term" value="F:3-oxoacyl-[acyl-carrier-protein] reductase (NADPH) activity"/>
    <property type="evidence" value="ECO:0007669"/>
    <property type="project" value="UniProtKB-EC"/>
</dbReference>
<dbReference type="EMBL" id="BMMH01000001">
    <property type="protein sequence ID" value="GGK90078.1"/>
    <property type="molecule type" value="Genomic_DNA"/>
</dbReference>
<dbReference type="Pfam" id="PF13561">
    <property type="entry name" value="adh_short_C2"/>
    <property type="match status" value="1"/>
</dbReference>
<evidence type="ECO:0000313" key="8">
    <source>
        <dbReference type="Proteomes" id="UP000638263"/>
    </source>
</evidence>
<dbReference type="PANTHER" id="PTHR42879:SF6">
    <property type="entry name" value="NADPH-DEPENDENT REDUCTASE BACG"/>
    <property type="match status" value="1"/>
</dbReference>
<comment type="catalytic activity">
    <reaction evidence="6">
        <text>a (3R)-hydroxyacyl-[ACP] + NADP(+) = a 3-oxoacyl-[ACP] + NADPH + H(+)</text>
        <dbReference type="Rhea" id="RHEA:17397"/>
        <dbReference type="Rhea" id="RHEA-COMP:9916"/>
        <dbReference type="Rhea" id="RHEA-COMP:9945"/>
        <dbReference type="ChEBI" id="CHEBI:15378"/>
        <dbReference type="ChEBI" id="CHEBI:57783"/>
        <dbReference type="ChEBI" id="CHEBI:58349"/>
        <dbReference type="ChEBI" id="CHEBI:78776"/>
        <dbReference type="ChEBI" id="CHEBI:78827"/>
        <dbReference type="EC" id="1.1.1.100"/>
    </reaction>
    <physiologicalReaction direction="right-to-left" evidence="6">
        <dbReference type="Rhea" id="RHEA:17399"/>
    </physiologicalReaction>
</comment>
<gene>
    <name evidence="7" type="ORF">GCM10011588_00450</name>
</gene>
<dbReference type="InterPro" id="IPR050259">
    <property type="entry name" value="SDR"/>
</dbReference>